<sequence length="265" mass="30789">MCNRTVTTNCKPQEQRMIIGKYNINYVKVGSGPHHVLCIPGSLGSWEDFGYQIDEFNKEKFTLVILDPPGFGKSRPPEREYTLDHQDIDATVAHALMMNLKIPRYSLLGWSGGVVPCMYIAATHPDVAQKLVVWGAQTYVLPSEVKYYQFFKDITQWSEAMRRQKIEMYGEETLLKLWSDWVDTLTTFSRIRNGDICTKVLPKIACPTFALWGEKDPLVAREHIYYLQKHIKNCEIYLYPKGSHNIHMRYHTDFNTRVQEFLLSN</sequence>
<accession>A0AAV1IYR2</accession>
<dbReference type="Gene3D" id="3.40.50.1820">
    <property type="entry name" value="alpha/beta hydrolase"/>
    <property type="match status" value="1"/>
</dbReference>
<dbReference type="InterPro" id="IPR029058">
    <property type="entry name" value="AB_hydrolase_fold"/>
</dbReference>
<comment type="caution">
    <text evidence="2">The sequence shown here is derived from an EMBL/GenBank/DDBJ whole genome shotgun (WGS) entry which is preliminary data.</text>
</comment>
<dbReference type="AlphaFoldDB" id="A0AAV1IYR2"/>
<keyword evidence="3" id="KW-1185">Reference proteome</keyword>
<dbReference type="Pfam" id="PF00561">
    <property type="entry name" value="Abhydrolase_1"/>
    <property type="match status" value="1"/>
</dbReference>
<feature type="domain" description="AB hydrolase-1" evidence="1">
    <location>
        <begin position="35"/>
        <end position="150"/>
    </location>
</feature>
<organism evidence="2 3">
    <name type="scientific">Leptosia nina</name>
    <dbReference type="NCBI Taxonomy" id="320188"/>
    <lineage>
        <taxon>Eukaryota</taxon>
        <taxon>Metazoa</taxon>
        <taxon>Ecdysozoa</taxon>
        <taxon>Arthropoda</taxon>
        <taxon>Hexapoda</taxon>
        <taxon>Insecta</taxon>
        <taxon>Pterygota</taxon>
        <taxon>Neoptera</taxon>
        <taxon>Endopterygota</taxon>
        <taxon>Lepidoptera</taxon>
        <taxon>Glossata</taxon>
        <taxon>Ditrysia</taxon>
        <taxon>Papilionoidea</taxon>
        <taxon>Pieridae</taxon>
        <taxon>Pierinae</taxon>
        <taxon>Leptosia</taxon>
    </lineage>
</organism>
<protein>
    <recommendedName>
        <fullName evidence="1">AB hydrolase-1 domain-containing protein</fullName>
    </recommendedName>
</protein>
<evidence type="ECO:0000259" key="1">
    <source>
        <dbReference type="Pfam" id="PF00561"/>
    </source>
</evidence>
<dbReference type="SUPFAM" id="SSF53474">
    <property type="entry name" value="alpha/beta-Hydrolases"/>
    <property type="match status" value="1"/>
</dbReference>
<dbReference type="Proteomes" id="UP001497472">
    <property type="component" value="Unassembled WGS sequence"/>
</dbReference>
<name>A0AAV1IYR2_9NEOP</name>
<dbReference type="InterPro" id="IPR000073">
    <property type="entry name" value="AB_hydrolase_1"/>
</dbReference>
<gene>
    <name evidence="2" type="ORF">LNINA_LOCUS1275</name>
</gene>
<reference evidence="2 3" key="1">
    <citation type="submission" date="2023-11" db="EMBL/GenBank/DDBJ databases">
        <authorList>
            <person name="Okamura Y."/>
        </authorList>
    </citation>
    <scope>NUCLEOTIDE SEQUENCE [LARGE SCALE GENOMIC DNA]</scope>
</reference>
<dbReference type="PANTHER" id="PTHR46331">
    <property type="entry name" value="VALACYCLOVIR HYDROLASE"/>
    <property type="match status" value="1"/>
</dbReference>
<dbReference type="GO" id="GO:0017171">
    <property type="term" value="F:serine hydrolase activity"/>
    <property type="evidence" value="ECO:0007669"/>
    <property type="project" value="TreeGrafter"/>
</dbReference>
<evidence type="ECO:0000313" key="2">
    <source>
        <dbReference type="EMBL" id="CAK1541279.1"/>
    </source>
</evidence>
<proteinExistence type="predicted"/>
<evidence type="ECO:0000313" key="3">
    <source>
        <dbReference type="Proteomes" id="UP001497472"/>
    </source>
</evidence>
<dbReference type="PANTHER" id="PTHR46331:SF2">
    <property type="entry name" value="VALACYCLOVIR HYDROLASE"/>
    <property type="match status" value="1"/>
</dbReference>
<dbReference type="EMBL" id="CAVLEF010000002">
    <property type="protein sequence ID" value="CAK1541279.1"/>
    <property type="molecule type" value="Genomic_DNA"/>
</dbReference>